<keyword evidence="1" id="KW-0378">Hydrolase</keyword>
<dbReference type="SUPFAM" id="SSF53474">
    <property type="entry name" value="alpha/beta-Hydrolases"/>
    <property type="match status" value="1"/>
</dbReference>
<dbReference type="InterPro" id="IPR029058">
    <property type="entry name" value="AB_hydrolase_fold"/>
</dbReference>
<dbReference type="Proteomes" id="UP000247118">
    <property type="component" value="Chromosome"/>
</dbReference>
<accession>A0AAD0NZ60</accession>
<dbReference type="Gene3D" id="3.40.50.1820">
    <property type="entry name" value="alpha/beta hydrolase"/>
    <property type="match status" value="1"/>
</dbReference>
<proteinExistence type="predicted"/>
<dbReference type="KEGG" id="gta:BCM27_22295"/>
<gene>
    <name evidence="1" type="ORF">DLJ61_22525</name>
</gene>
<dbReference type="EMBL" id="CP029604">
    <property type="protein sequence ID" value="AWO85927.1"/>
    <property type="molecule type" value="Genomic_DNA"/>
</dbReference>
<protein>
    <submittedName>
        <fullName evidence="1">Alpha/beta hydrolase</fullName>
    </submittedName>
</protein>
<sequence>MTQRRLFFVHGAGGYVDDGPLAEALSAALGATLVMPVFSDDDMSIEAWARPVREHLAGLGADDLVVAHSFGATVLVHVLAEAAVSAPRPAVLLAMPNWGPDGWDVPQYAFTDTDADAPLPEGVALHHCVDDDVVPVEHLDLNTALLPSATVHRHPTGGHQFDGLAELIAADALGASALARGRSAPDPG</sequence>
<name>A0AAD0NZ60_9ACTN</name>
<dbReference type="AlphaFoldDB" id="A0AAD0NZ60"/>
<organism evidence="1 2">
    <name type="scientific">Gordonia terrae</name>
    <dbReference type="NCBI Taxonomy" id="2055"/>
    <lineage>
        <taxon>Bacteria</taxon>
        <taxon>Bacillati</taxon>
        <taxon>Actinomycetota</taxon>
        <taxon>Actinomycetes</taxon>
        <taxon>Mycobacteriales</taxon>
        <taxon>Gordoniaceae</taxon>
        <taxon>Gordonia</taxon>
    </lineage>
</organism>
<evidence type="ECO:0000313" key="1">
    <source>
        <dbReference type="EMBL" id="AWO85927.1"/>
    </source>
</evidence>
<reference evidence="1 2" key="1">
    <citation type="submission" date="2018-05" db="EMBL/GenBank/DDBJ databases">
        <title>Complete genome sequence of Gordonia terrae NRRL B-16283.</title>
        <authorList>
            <person name="Garlena R.A."/>
            <person name="Russell D.A."/>
            <person name="Hatfull G.F."/>
        </authorList>
    </citation>
    <scope>NUCLEOTIDE SEQUENCE [LARGE SCALE GENOMIC DNA]</scope>
    <source>
        <strain evidence="1 2">NRRL B-16283</strain>
    </source>
</reference>
<dbReference type="GeneID" id="32690594"/>
<dbReference type="RefSeq" id="WP_004022392.1">
    <property type="nucleotide sequence ID" value="NZ_CABEIC010000002.1"/>
</dbReference>
<dbReference type="GO" id="GO:0016787">
    <property type="term" value="F:hydrolase activity"/>
    <property type="evidence" value="ECO:0007669"/>
    <property type="project" value="UniProtKB-KW"/>
</dbReference>
<evidence type="ECO:0000313" key="2">
    <source>
        <dbReference type="Proteomes" id="UP000247118"/>
    </source>
</evidence>